<feature type="transmembrane region" description="Helical" evidence="10">
    <location>
        <begin position="1221"/>
        <end position="1239"/>
    </location>
</feature>
<dbReference type="InterPro" id="IPR015943">
    <property type="entry name" value="WD40/YVTN_repeat-like_dom_sf"/>
</dbReference>
<keyword evidence="6" id="KW-0720">Serine protease</keyword>
<feature type="transmembrane region" description="Helical" evidence="10">
    <location>
        <begin position="1081"/>
        <end position="1105"/>
    </location>
</feature>
<feature type="domain" description="Major facilitator superfamily (MFS) profile" evidence="11">
    <location>
        <begin position="810"/>
        <end position="1244"/>
    </location>
</feature>
<dbReference type="InterPro" id="IPR029058">
    <property type="entry name" value="AB_hydrolase_fold"/>
</dbReference>
<keyword evidence="3" id="KW-0645">Protease</keyword>
<feature type="transmembrane region" description="Helical" evidence="10">
    <location>
        <begin position="876"/>
        <end position="895"/>
    </location>
</feature>
<keyword evidence="8 10" id="KW-0472">Membrane</keyword>
<dbReference type="Pfam" id="PF07690">
    <property type="entry name" value="MFS_1"/>
    <property type="match status" value="1"/>
</dbReference>
<evidence type="ECO:0000256" key="2">
    <source>
        <dbReference type="ARBA" id="ARBA00010040"/>
    </source>
</evidence>
<keyword evidence="4 10" id="KW-0812">Transmembrane</keyword>
<dbReference type="EMBL" id="VFLP01000107">
    <property type="protein sequence ID" value="TRX87952.1"/>
    <property type="molecule type" value="Genomic_DNA"/>
</dbReference>
<evidence type="ECO:0000256" key="9">
    <source>
        <dbReference type="ARBA" id="ARBA00032829"/>
    </source>
</evidence>
<dbReference type="Proteomes" id="UP000319160">
    <property type="component" value="Unassembled WGS sequence"/>
</dbReference>
<feature type="transmembrane region" description="Helical" evidence="10">
    <location>
        <begin position="847"/>
        <end position="864"/>
    </location>
</feature>
<dbReference type="InterPro" id="IPR011701">
    <property type="entry name" value="MFS"/>
</dbReference>
<dbReference type="GO" id="GO:0022857">
    <property type="term" value="F:transmembrane transporter activity"/>
    <property type="evidence" value="ECO:0007669"/>
    <property type="project" value="InterPro"/>
</dbReference>
<protein>
    <recommendedName>
        <fullName evidence="9">Dipeptidyl-peptidase V</fullName>
    </recommendedName>
</protein>
<accession>A0A553HJ25</accession>
<feature type="transmembrane region" description="Helical" evidence="10">
    <location>
        <begin position="1155"/>
        <end position="1176"/>
    </location>
</feature>
<keyword evidence="13" id="KW-1185">Reference proteome</keyword>
<comment type="subcellular location">
    <subcellularLocation>
        <location evidence="1">Membrane</location>
        <topology evidence="1">Multi-pass membrane protein</topology>
    </subcellularLocation>
</comment>
<dbReference type="Gene3D" id="1.20.1250.20">
    <property type="entry name" value="MFS general substrate transporter like domains"/>
    <property type="match status" value="1"/>
</dbReference>
<evidence type="ECO:0000256" key="7">
    <source>
        <dbReference type="ARBA" id="ARBA00022989"/>
    </source>
</evidence>
<dbReference type="Gene3D" id="2.130.10.10">
    <property type="entry name" value="YVTN repeat-like/Quinoprotein amine dehydrogenase"/>
    <property type="match status" value="1"/>
</dbReference>
<keyword evidence="7 10" id="KW-1133">Transmembrane helix</keyword>
<feature type="transmembrane region" description="Helical" evidence="10">
    <location>
        <begin position="901"/>
        <end position="923"/>
    </location>
</feature>
<name>A0A553HJ25_9PEZI</name>
<feature type="transmembrane region" description="Helical" evidence="10">
    <location>
        <begin position="1188"/>
        <end position="1209"/>
    </location>
</feature>
<evidence type="ECO:0000259" key="11">
    <source>
        <dbReference type="PROSITE" id="PS50850"/>
    </source>
</evidence>
<dbReference type="Pfam" id="PF07676">
    <property type="entry name" value="PD40"/>
    <property type="match status" value="1"/>
</dbReference>
<feature type="transmembrane region" description="Helical" evidence="10">
    <location>
        <begin position="935"/>
        <end position="956"/>
    </location>
</feature>
<evidence type="ECO:0000256" key="5">
    <source>
        <dbReference type="ARBA" id="ARBA00022801"/>
    </source>
</evidence>
<evidence type="ECO:0000256" key="3">
    <source>
        <dbReference type="ARBA" id="ARBA00022670"/>
    </source>
</evidence>
<gene>
    <name evidence="12" type="ORF">FHL15_011156</name>
</gene>
<evidence type="ECO:0000313" key="12">
    <source>
        <dbReference type="EMBL" id="TRX87952.1"/>
    </source>
</evidence>
<evidence type="ECO:0000256" key="10">
    <source>
        <dbReference type="SAM" id="Phobius"/>
    </source>
</evidence>
<dbReference type="InterPro" id="IPR001375">
    <property type="entry name" value="Peptidase_S9_cat"/>
</dbReference>
<dbReference type="Pfam" id="PF00326">
    <property type="entry name" value="Peptidase_S9"/>
    <property type="match status" value="1"/>
</dbReference>
<dbReference type="PROSITE" id="PS50850">
    <property type="entry name" value="MFS"/>
    <property type="match status" value="1"/>
</dbReference>
<dbReference type="STRING" id="2512241.A0A553HJ25"/>
<dbReference type="SUPFAM" id="SSF103473">
    <property type="entry name" value="MFS general substrate transporter"/>
    <property type="match status" value="1"/>
</dbReference>
<dbReference type="InterPro" id="IPR011659">
    <property type="entry name" value="WD40"/>
</dbReference>
<feature type="transmembrane region" description="Helical" evidence="10">
    <location>
        <begin position="1125"/>
        <end position="1143"/>
    </location>
</feature>
<dbReference type="SUPFAM" id="SSF53474">
    <property type="entry name" value="alpha/beta-Hydrolases"/>
    <property type="match status" value="1"/>
</dbReference>
<evidence type="ECO:0000256" key="4">
    <source>
        <dbReference type="ARBA" id="ARBA00022692"/>
    </source>
</evidence>
<dbReference type="GO" id="GO:0016020">
    <property type="term" value="C:membrane"/>
    <property type="evidence" value="ECO:0007669"/>
    <property type="project" value="UniProtKB-SubCell"/>
</dbReference>
<comment type="caution">
    <text evidence="12">The sequence shown here is derived from an EMBL/GenBank/DDBJ whole genome shotgun (WGS) entry which is preliminary data.</text>
</comment>
<dbReference type="AlphaFoldDB" id="A0A553HJ25"/>
<evidence type="ECO:0000256" key="6">
    <source>
        <dbReference type="ARBA" id="ARBA00022825"/>
    </source>
</evidence>
<proteinExistence type="inferred from homology"/>
<dbReference type="PANTHER" id="PTHR23502:SF60">
    <property type="entry name" value="MAJOR FACILITATOR SUPERFAMILY (MFS) PROFILE DOMAIN-CONTAINING PROTEIN-RELATED"/>
    <property type="match status" value="1"/>
</dbReference>
<sequence length="1251" mass="138192">MAFKRIATIAVGIFLPFTVNTLSVEGMLAAPRRSTANVNPSGKWALFSSTSYDWDSQKSSTNWHLLDVASGKTKEAPFGSDVSEIVWIGDTDTSILYINNTNEETAGGVTLYIADLGAKKFSPTLAASLEAPFQGLKAVQTKSGDINFVVNALAKWEDGSAYNPELAVAPLTSGAIYDSNYIRHWDTYITSQRYAVFGGKLVRNSKGGNKQYSLKGELKNLLLGINATVTRPETPVQPFGDQGDYDLSPNGETVAFLTKAPELSKANYTASYIYLASHDGSGVAVAVNGPNTSVPEKAKGASGSPRWSPDGRKLAYVQQDSISYESDRYKLYVAAVEGLNSKISPLVENWDSSPSSLQWTPDSKSLWVASELHASTRLFTIPYNAKSSFVPKNFTGPDTNLADFAILPDGRALVSASASWTSRIFYTQSPGKNKKVLFTANEVDPELRGLKPDSVSNFWVENDDGDQIQTFVFYPTDFDPQERYPLAFIIHGGPQSTQGDSWSTRWNLRLWAEQGFVVTATQFTGSPSYGQAFTDKIQNNWGGTPYTDLVKVFEHLKHNVPYVDTDRAIAAGASFGCYMTNWIQGHDLGREFKALVCHDGKVNQVAAYATDELWFIEHDSNGTIWNDRENYELWDPLAHASNFNTPEFIVHSDGDYRVSISEGLQTFNILQRLGVPSRFLHFPDETHWVTNRQNSLLWHRGIFNWIRYWARPRDCEAPKSIALAQSALQSQVQRVMDGSIVVGEYPKILPSFPLSNSPADFKVAVAASTVENPPPSRDVKQSPDPFLVAFNEPYDADNPKDWPKGRKWAVTNVLSATGFNRILVSTIMAPALSTIAKELHMSPTESALSLSIYVLATAFGPLFIGPLSEMYGRQVVLHASNIWFLVWNIACGFANTKELLIAARFLAGFGASAIYALGGGVLGDIWRPEERGRSLSIYLLIPLLGAAVGPILGGFIVEYTTWRWMFWATSIFQGVMVAVSFDVFRETFGPLILKRRAARLRQETGHEQYYTLYEKQISEQSLLRVASQALSRPLRLLAFHPLIQITAVVSAFGYGTLYIVLSSFANLWSSYYHQPLSISGLHYIAIALGELAGSQVGGWAMDALYRRMKSRSGDGEHIPEHRIPLTFPGGLIAPVGLFIYGWTAQYKVHWIAVDIGIFINLFGAQFSAMALSAYVIDAYPEHTSSAIAATQFLRSLTAFLFPLFTPSLYHTLGYGWGNSTIAFVSLALVLPAPIVLWRYGARLRARASSTY</sequence>
<dbReference type="OrthoDB" id="416344at2759"/>
<evidence type="ECO:0000313" key="13">
    <source>
        <dbReference type="Proteomes" id="UP000319160"/>
    </source>
</evidence>
<dbReference type="GO" id="GO:0008236">
    <property type="term" value="F:serine-type peptidase activity"/>
    <property type="evidence" value="ECO:0007669"/>
    <property type="project" value="UniProtKB-KW"/>
</dbReference>
<dbReference type="InterPro" id="IPR020846">
    <property type="entry name" value="MFS_dom"/>
</dbReference>
<dbReference type="FunFam" id="3.40.50.1820:FF:000028">
    <property type="entry name" value="S9 family peptidase"/>
    <property type="match status" value="1"/>
</dbReference>
<feature type="transmembrane region" description="Helical" evidence="10">
    <location>
        <begin position="1042"/>
        <end position="1061"/>
    </location>
</feature>
<dbReference type="FunFam" id="1.20.1250.20:FF:000011">
    <property type="entry name" value="MFS multidrug transporter, putative"/>
    <property type="match status" value="1"/>
</dbReference>
<dbReference type="CDD" id="cd17323">
    <property type="entry name" value="MFS_Tpo1_MDR_like"/>
    <property type="match status" value="1"/>
</dbReference>
<reference evidence="13" key="1">
    <citation type="submission" date="2019-06" db="EMBL/GenBank/DDBJ databases">
        <title>Draft genome sequence of the griseofulvin-producing fungus Xylaria cubensis strain G536.</title>
        <authorList>
            <person name="Mead M.E."/>
            <person name="Raja H.A."/>
            <person name="Steenwyk J.L."/>
            <person name="Knowles S.L."/>
            <person name="Oberlies N.H."/>
            <person name="Rokas A."/>
        </authorList>
    </citation>
    <scope>NUCLEOTIDE SEQUENCE [LARGE SCALE GENOMIC DNA]</scope>
    <source>
        <strain evidence="13">G536</strain>
    </source>
</reference>
<dbReference type="GO" id="GO:0006508">
    <property type="term" value="P:proteolysis"/>
    <property type="evidence" value="ECO:0007669"/>
    <property type="project" value="UniProtKB-KW"/>
</dbReference>
<keyword evidence="5" id="KW-0378">Hydrolase</keyword>
<dbReference type="InterPro" id="IPR036259">
    <property type="entry name" value="MFS_trans_sf"/>
</dbReference>
<comment type="similarity">
    <text evidence="2">Belongs to the peptidase S9C family.</text>
</comment>
<evidence type="ECO:0000256" key="1">
    <source>
        <dbReference type="ARBA" id="ARBA00004141"/>
    </source>
</evidence>
<organism evidence="12 13">
    <name type="scientific">Xylaria flabelliformis</name>
    <dbReference type="NCBI Taxonomy" id="2512241"/>
    <lineage>
        <taxon>Eukaryota</taxon>
        <taxon>Fungi</taxon>
        <taxon>Dikarya</taxon>
        <taxon>Ascomycota</taxon>
        <taxon>Pezizomycotina</taxon>
        <taxon>Sordariomycetes</taxon>
        <taxon>Xylariomycetidae</taxon>
        <taxon>Xylariales</taxon>
        <taxon>Xylariaceae</taxon>
        <taxon>Xylaria</taxon>
    </lineage>
</organism>
<evidence type="ECO:0000256" key="8">
    <source>
        <dbReference type="ARBA" id="ARBA00023136"/>
    </source>
</evidence>
<dbReference type="PANTHER" id="PTHR23502">
    <property type="entry name" value="MAJOR FACILITATOR SUPERFAMILY"/>
    <property type="match status" value="1"/>
</dbReference>
<dbReference type="SUPFAM" id="SSF82171">
    <property type="entry name" value="DPP6 N-terminal domain-like"/>
    <property type="match status" value="1"/>
</dbReference>
<dbReference type="Gene3D" id="3.40.50.1820">
    <property type="entry name" value="alpha/beta hydrolase"/>
    <property type="match status" value="1"/>
</dbReference>
<feature type="transmembrane region" description="Helical" evidence="10">
    <location>
        <begin position="962"/>
        <end position="984"/>
    </location>
</feature>